<feature type="signal peptide" evidence="1">
    <location>
        <begin position="1"/>
        <end position="16"/>
    </location>
</feature>
<keyword evidence="1" id="KW-0732">Signal</keyword>
<dbReference type="EMBL" id="JADGKB010000007">
    <property type="protein sequence ID" value="KAJ3261184.1"/>
    <property type="molecule type" value="Genomic_DNA"/>
</dbReference>
<evidence type="ECO:0008006" key="4">
    <source>
        <dbReference type="Google" id="ProtNLM"/>
    </source>
</evidence>
<proteinExistence type="predicted"/>
<evidence type="ECO:0000313" key="2">
    <source>
        <dbReference type="EMBL" id="KAJ3261184.1"/>
    </source>
</evidence>
<evidence type="ECO:0000313" key="3">
    <source>
        <dbReference type="Proteomes" id="UP001210925"/>
    </source>
</evidence>
<reference evidence="2" key="1">
    <citation type="submission" date="2020-05" db="EMBL/GenBank/DDBJ databases">
        <title>Phylogenomic resolution of chytrid fungi.</title>
        <authorList>
            <person name="Stajich J.E."/>
            <person name="Amses K."/>
            <person name="Simmons R."/>
            <person name="Seto K."/>
            <person name="Myers J."/>
            <person name="Bonds A."/>
            <person name="Quandt C.A."/>
            <person name="Barry K."/>
            <person name="Liu P."/>
            <person name="Grigoriev I."/>
            <person name="Longcore J.E."/>
            <person name="James T.Y."/>
        </authorList>
    </citation>
    <scope>NUCLEOTIDE SEQUENCE</scope>
    <source>
        <strain evidence="2">PLAUS21</strain>
    </source>
</reference>
<comment type="caution">
    <text evidence="2">The sequence shown here is derived from an EMBL/GenBank/DDBJ whole genome shotgun (WGS) entry which is preliminary data.</text>
</comment>
<sequence>MQLLNILTIAIPLASALPYGSPQCVFNETNIQRGMPGVRRPIDHKYSLGFSMEVSMNYDFILTGQLTYNFQLQGQNLTNGYQGLLMYVTNGIDLHNHLGNFTDFDVSKFKHVDLPFCKREKVLGLPTASITHSNPEVYPDGTNFTWAPNKDDFKNGSLVLSTVVIAYSYEKEALGYQQLPDVTVPAPGFDIEIDIDFVEGKNK</sequence>
<dbReference type="Proteomes" id="UP001210925">
    <property type="component" value="Unassembled WGS sequence"/>
</dbReference>
<keyword evidence="3" id="KW-1185">Reference proteome</keyword>
<name>A0AAD5ULD4_9FUNG</name>
<accession>A0AAD5ULD4</accession>
<feature type="chain" id="PRO_5041937625" description="Reelin domain-containing protein" evidence="1">
    <location>
        <begin position="17"/>
        <end position="203"/>
    </location>
</feature>
<gene>
    <name evidence="2" type="ORF">HK103_006493</name>
</gene>
<protein>
    <recommendedName>
        <fullName evidence="4">Reelin domain-containing protein</fullName>
    </recommendedName>
</protein>
<dbReference type="AlphaFoldDB" id="A0AAD5ULD4"/>
<organism evidence="2 3">
    <name type="scientific">Boothiomyces macroporosus</name>
    <dbReference type="NCBI Taxonomy" id="261099"/>
    <lineage>
        <taxon>Eukaryota</taxon>
        <taxon>Fungi</taxon>
        <taxon>Fungi incertae sedis</taxon>
        <taxon>Chytridiomycota</taxon>
        <taxon>Chytridiomycota incertae sedis</taxon>
        <taxon>Chytridiomycetes</taxon>
        <taxon>Rhizophydiales</taxon>
        <taxon>Terramycetaceae</taxon>
        <taxon>Boothiomyces</taxon>
    </lineage>
</organism>
<evidence type="ECO:0000256" key="1">
    <source>
        <dbReference type="SAM" id="SignalP"/>
    </source>
</evidence>